<feature type="region of interest" description="Disordered" evidence="1">
    <location>
        <begin position="111"/>
        <end position="156"/>
    </location>
</feature>
<name>A0ABP8VWI7_9PSEU</name>
<proteinExistence type="predicted"/>
<dbReference type="RefSeq" id="WP_346056973.1">
    <property type="nucleotide sequence ID" value="NZ_BAABIB010000177.1"/>
</dbReference>
<sequence length="156" mass="17911">MTKRDMIDDLVDIVYPWPDPLPDDADEEARCGLDAWRDEVAEQRREFEQNLRLTAEHAEEYFDPLLAEIGTARQEMREAEARMRLLVAYAREFVRPQPYQLKDLAAATGMSISGTRTAYDDDEIEDVARRLGRPPRRKNPTSAATATEHDTTEAEN</sequence>
<gene>
    <name evidence="2" type="ORF">GCM10023214_78670</name>
</gene>
<evidence type="ECO:0000313" key="2">
    <source>
        <dbReference type="EMBL" id="GAA4672097.1"/>
    </source>
</evidence>
<dbReference type="EMBL" id="BAABIB010000177">
    <property type="protein sequence ID" value="GAA4672097.1"/>
    <property type="molecule type" value="Genomic_DNA"/>
</dbReference>
<comment type="caution">
    <text evidence="2">The sequence shown here is derived from an EMBL/GenBank/DDBJ whole genome shotgun (WGS) entry which is preliminary data.</text>
</comment>
<evidence type="ECO:0000256" key="1">
    <source>
        <dbReference type="SAM" id="MobiDB-lite"/>
    </source>
</evidence>
<dbReference type="Proteomes" id="UP001500192">
    <property type="component" value="Unassembled WGS sequence"/>
</dbReference>
<protein>
    <submittedName>
        <fullName evidence="2">Uncharacterized protein</fullName>
    </submittedName>
</protein>
<feature type="compositionally biased region" description="Basic residues" evidence="1">
    <location>
        <begin position="130"/>
        <end position="139"/>
    </location>
</feature>
<reference evidence="3" key="1">
    <citation type="journal article" date="2019" name="Int. J. Syst. Evol. Microbiol.">
        <title>The Global Catalogue of Microorganisms (GCM) 10K type strain sequencing project: providing services to taxonomists for standard genome sequencing and annotation.</title>
        <authorList>
            <consortium name="The Broad Institute Genomics Platform"/>
            <consortium name="The Broad Institute Genome Sequencing Center for Infectious Disease"/>
            <person name="Wu L."/>
            <person name="Ma J."/>
        </authorList>
    </citation>
    <scope>NUCLEOTIDE SEQUENCE [LARGE SCALE GENOMIC DNA]</scope>
    <source>
        <strain evidence="3">JCM 18054</strain>
    </source>
</reference>
<feature type="compositionally biased region" description="Basic and acidic residues" evidence="1">
    <location>
        <begin position="147"/>
        <end position="156"/>
    </location>
</feature>
<keyword evidence="3" id="KW-1185">Reference proteome</keyword>
<organism evidence="2 3">
    <name type="scientific">Amycolatopsis dongchuanensis</name>
    <dbReference type="NCBI Taxonomy" id="1070866"/>
    <lineage>
        <taxon>Bacteria</taxon>
        <taxon>Bacillati</taxon>
        <taxon>Actinomycetota</taxon>
        <taxon>Actinomycetes</taxon>
        <taxon>Pseudonocardiales</taxon>
        <taxon>Pseudonocardiaceae</taxon>
        <taxon>Amycolatopsis</taxon>
    </lineage>
</organism>
<evidence type="ECO:0000313" key="3">
    <source>
        <dbReference type="Proteomes" id="UP001500192"/>
    </source>
</evidence>
<accession>A0ABP8VWI7</accession>